<dbReference type="InterPro" id="IPR036844">
    <property type="entry name" value="Hint_dom_sf"/>
</dbReference>
<accession>A0A0L0ENU7</accession>
<gene>
    <name evidence="1" type="ORF">AC626_18695</name>
</gene>
<sequence length="78" mass="8464">MHFALDHVIRPGDLPNGFFVIGSTDMDSGWQDIGHPPMQIVYGCLAEGTLITLPNGKRLPIEQLEVGDQVLGPVSFTC</sequence>
<dbReference type="Proteomes" id="UP000036850">
    <property type="component" value="Unassembled WGS sequence"/>
</dbReference>
<dbReference type="EMBL" id="LFZX01000180">
    <property type="protein sequence ID" value="KNC66162.1"/>
    <property type="molecule type" value="Genomic_DNA"/>
</dbReference>
<dbReference type="AlphaFoldDB" id="A0A0L0ENU7"/>
<protein>
    <submittedName>
        <fullName evidence="1">Uncharacterized protein</fullName>
    </submittedName>
</protein>
<dbReference type="SUPFAM" id="SSF51294">
    <property type="entry name" value="Hedgehog/intein (Hint) domain"/>
    <property type="match status" value="1"/>
</dbReference>
<proteinExistence type="predicted"/>
<reference evidence="2" key="1">
    <citation type="submission" date="2015-07" db="EMBL/GenBank/DDBJ databases">
        <title>Draft genome sequence of a Pseudoalteromonas rubra strain, OCN096, isolated from Kaneohe Bay, Oahu, Hawaii.</title>
        <authorList>
            <person name="Beurmann S."/>
            <person name="Ushijima B."/>
            <person name="Belcaid M."/>
            <person name="Callahan S.M."/>
            <person name="Aeby G.S."/>
        </authorList>
    </citation>
    <scope>NUCLEOTIDE SEQUENCE [LARGE SCALE GENOMIC DNA]</scope>
    <source>
        <strain evidence="2">OCN096</strain>
    </source>
</reference>
<organism evidence="1 2">
    <name type="scientific">Pseudoalteromonas rubra</name>
    <dbReference type="NCBI Taxonomy" id="43658"/>
    <lineage>
        <taxon>Bacteria</taxon>
        <taxon>Pseudomonadati</taxon>
        <taxon>Pseudomonadota</taxon>
        <taxon>Gammaproteobacteria</taxon>
        <taxon>Alteromonadales</taxon>
        <taxon>Pseudoalteromonadaceae</taxon>
        <taxon>Pseudoalteromonas</taxon>
    </lineage>
</organism>
<evidence type="ECO:0000313" key="1">
    <source>
        <dbReference type="EMBL" id="KNC66162.1"/>
    </source>
</evidence>
<dbReference type="Gene3D" id="2.170.16.10">
    <property type="entry name" value="Hedgehog/Intein (Hint) domain"/>
    <property type="match status" value="1"/>
</dbReference>
<evidence type="ECO:0000313" key="2">
    <source>
        <dbReference type="Proteomes" id="UP000036850"/>
    </source>
</evidence>
<name>A0A0L0ENU7_9GAMM</name>
<dbReference type="PATRIC" id="fig|43658.6.peg.3020"/>
<comment type="caution">
    <text evidence="1">The sequence shown here is derived from an EMBL/GenBank/DDBJ whole genome shotgun (WGS) entry which is preliminary data.</text>
</comment>
<dbReference type="OrthoDB" id="6490967at2"/>